<dbReference type="OrthoDB" id="9795418at2"/>
<gene>
    <name evidence="1" type="ORF">EDC39_10330</name>
</gene>
<organism evidence="1 2">
    <name type="scientific">Geothermobacter ehrlichii</name>
    <dbReference type="NCBI Taxonomy" id="213224"/>
    <lineage>
        <taxon>Bacteria</taxon>
        <taxon>Pseudomonadati</taxon>
        <taxon>Thermodesulfobacteriota</taxon>
        <taxon>Desulfuromonadia</taxon>
        <taxon>Desulfuromonadales</taxon>
        <taxon>Geothermobacteraceae</taxon>
        <taxon>Geothermobacter</taxon>
    </lineage>
</organism>
<keyword evidence="2" id="KW-1185">Reference proteome</keyword>
<accession>A0A5D3WP52</accession>
<protein>
    <submittedName>
        <fullName evidence="1">Nickel transport protein</fullName>
    </submittedName>
</protein>
<name>A0A5D3WP52_9BACT</name>
<evidence type="ECO:0000313" key="2">
    <source>
        <dbReference type="Proteomes" id="UP000324159"/>
    </source>
</evidence>
<proteinExistence type="predicted"/>
<dbReference type="EMBL" id="VNIB01000003">
    <property type="protein sequence ID" value="TYO99188.1"/>
    <property type="molecule type" value="Genomic_DNA"/>
</dbReference>
<dbReference type="RefSeq" id="WP_148895115.1">
    <property type="nucleotide sequence ID" value="NZ_VNIB01000003.1"/>
</dbReference>
<dbReference type="Proteomes" id="UP000324159">
    <property type="component" value="Unassembled WGS sequence"/>
</dbReference>
<sequence>MKQLQLKGTLIPAMLLVLLFAGNALAHKVNLFAYVENGKIFTESYFPDGRPVEGGKVLVYDSNGKQLLAGTTNKEGFFNFAIPKVDDLKIVIEATMGHRNSFRLKKTEVEAGQ</sequence>
<evidence type="ECO:0000313" key="1">
    <source>
        <dbReference type="EMBL" id="TYO99188.1"/>
    </source>
</evidence>
<comment type="caution">
    <text evidence="1">The sequence shown here is derived from an EMBL/GenBank/DDBJ whole genome shotgun (WGS) entry which is preliminary data.</text>
</comment>
<dbReference type="AlphaFoldDB" id="A0A5D3WP52"/>
<reference evidence="1 2" key="1">
    <citation type="submission" date="2019-07" db="EMBL/GenBank/DDBJ databases">
        <title>Genomic Encyclopedia of Type Strains, Phase IV (KMG-IV): sequencing the most valuable type-strain genomes for metagenomic binning, comparative biology and taxonomic classification.</title>
        <authorList>
            <person name="Goeker M."/>
        </authorList>
    </citation>
    <scope>NUCLEOTIDE SEQUENCE [LARGE SCALE GENOMIC DNA]</scope>
    <source>
        <strain evidence="1 2">SS015</strain>
    </source>
</reference>